<keyword evidence="2" id="KW-1185">Reference proteome</keyword>
<sequence length="58" mass="6437">MDAEVFVGGWFVELEVQVRYGGPFESGTISTGFWDGVTLGKFILCFINELLGMINQSM</sequence>
<proteinExistence type="predicted"/>
<reference evidence="1 2" key="1">
    <citation type="submission" date="2019-04" db="EMBL/GenBank/DDBJ databases">
        <authorList>
            <consortium name="DOE Joint Genome Institute"/>
            <person name="Mondo S."/>
            <person name="Kjaerbolling I."/>
            <person name="Vesth T."/>
            <person name="Frisvad J.C."/>
            <person name="Nybo J.L."/>
            <person name="Theobald S."/>
            <person name="Kildgaard S."/>
            <person name="Isbrandt T."/>
            <person name="Kuo A."/>
            <person name="Sato A."/>
            <person name="Lyhne E.K."/>
            <person name="Kogle M.E."/>
            <person name="Wiebenga A."/>
            <person name="Kun R.S."/>
            <person name="Lubbers R.J."/>
            <person name="Makela M.R."/>
            <person name="Barry K."/>
            <person name="Chovatia M."/>
            <person name="Clum A."/>
            <person name="Daum C."/>
            <person name="Haridas S."/>
            <person name="He G."/>
            <person name="LaButti K."/>
            <person name="Lipzen A."/>
            <person name="Riley R."/>
            <person name="Salamov A."/>
            <person name="Simmons B.A."/>
            <person name="Magnuson J.K."/>
            <person name="Henrissat B."/>
            <person name="Mortensen U.H."/>
            <person name="Larsen T.O."/>
            <person name="Devries R.P."/>
            <person name="Grigoriev I.V."/>
            <person name="Machida M."/>
            <person name="Baker S.E."/>
            <person name="Andersen M.R."/>
            <person name="Cantor M.N."/>
            <person name="Hua S.X."/>
        </authorList>
    </citation>
    <scope>NUCLEOTIDE SEQUENCE [LARGE SCALE GENOMIC DNA]</scope>
    <source>
        <strain evidence="1 2">CBS 117616</strain>
    </source>
</reference>
<gene>
    <name evidence="1" type="ORF">BDV36DRAFT_266161</name>
</gene>
<name>A0ABQ6WAL7_9EURO</name>
<evidence type="ECO:0000313" key="2">
    <source>
        <dbReference type="Proteomes" id="UP000325395"/>
    </source>
</evidence>
<dbReference type="Proteomes" id="UP000325395">
    <property type="component" value="Unassembled WGS sequence"/>
</dbReference>
<accession>A0ABQ6WAL7</accession>
<protein>
    <submittedName>
        <fullName evidence="1">Uncharacterized protein</fullName>
    </submittedName>
</protein>
<dbReference type="EMBL" id="ML735791">
    <property type="protein sequence ID" value="KAE8414162.1"/>
    <property type="molecule type" value="Genomic_DNA"/>
</dbReference>
<evidence type="ECO:0000313" key="1">
    <source>
        <dbReference type="EMBL" id="KAE8414162.1"/>
    </source>
</evidence>
<organism evidence="1 2">
    <name type="scientific">Aspergillus pseudocaelatus</name>
    <dbReference type="NCBI Taxonomy" id="1825620"/>
    <lineage>
        <taxon>Eukaryota</taxon>
        <taxon>Fungi</taxon>
        <taxon>Dikarya</taxon>
        <taxon>Ascomycota</taxon>
        <taxon>Pezizomycotina</taxon>
        <taxon>Eurotiomycetes</taxon>
        <taxon>Eurotiomycetidae</taxon>
        <taxon>Eurotiales</taxon>
        <taxon>Aspergillaceae</taxon>
        <taxon>Aspergillus</taxon>
        <taxon>Aspergillus subgen. Circumdati</taxon>
    </lineage>
</organism>